<gene>
    <name evidence="1" type="ORF">GCM10009760_61380</name>
</gene>
<dbReference type="EMBL" id="BAAANT010000068">
    <property type="protein sequence ID" value="GAA2158416.1"/>
    <property type="molecule type" value="Genomic_DNA"/>
</dbReference>
<name>A0ABP5M0W4_9ACTN</name>
<dbReference type="RefSeq" id="WP_344469527.1">
    <property type="nucleotide sequence ID" value="NZ_BAAANT010000068.1"/>
</dbReference>
<protein>
    <submittedName>
        <fullName evidence="1">Uncharacterized protein</fullName>
    </submittedName>
</protein>
<organism evidence="1 2">
    <name type="scientific">Kitasatospora kazusensis</name>
    <dbReference type="NCBI Taxonomy" id="407974"/>
    <lineage>
        <taxon>Bacteria</taxon>
        <taxon>Bacillati</taxon>
        <taxon>Actinomycetota</taxon>
        <taxon>Actinomycetes</taxon>
        <taxon>Kitasatosporales</taxon>
        <taxon>Streptomycetaceae</taxon>
        <taxon>Kitasatospora</taxon>
    </lineage>
</organism>
<proteinExistence type="predicted"/>
<accession>A0ABP5M0W4</accession>
<sequence length="93" mass="9525">MTVEPSVERYTAEVTAGPGGVMTEEVGAVTGDLTVVTTSFPGGRAWVAAQYTGAGEWYTLGGCPVTVPDGQLEHYHQRVLATVKAGGEAGAPT</sequence>
<evidence type="ECO:0000313" key="1">
    <source>
        <dbReference type="EMBL" id="GAA2158416.1"/>
    </source>
</evidence>
<keyword evidence="2" id="KW-1185">Reference proteome</keyword>
<dbReference type="Proteomes" id="UP001422759">
    <property type="component" value="Unassembled WGS sequence"/>
</dbReference>
<comment type="caution">
    <text evidence="1">The sequence shown here is derived from an EMBL/GenBank/DDBJ whole genome shotgun (WGS) entry which is preliminary data.</text>
</comment>
<reference evidence="2" key="1">
    <citation type="journal article" date="2019" name="Int. J. Syst. Evol. Microbiol.">
        <title>The Global Catalogue of Microorganisms (GCM) 10K type strain sequencing project: providing services to taxonomists for standard genome sequencing and annotation.</title>
        <authorList>
            <consortium name="The Broad Institute Genomics Platform"/>
            <consortium name="The Broad Institute Genome Sequencing Center for Infectious Disease"/>
            <person name="Wu L."/>
            <person name="Ma J."/>
        </authorList>
    </citation>
    <scope>NUCLEOTIDE SEQUENCE [LARGE SCALE GENOMIC DNA]</scope>
    <source>
        <strain evidence="2">JCM 14560</strain>
    </source>
</reference>
<evidence type="ECO:0000313" key="2">
    <source>
        <dbReference type="Proteomes" id="UP001422759"/>
    </source>
</evidence>